<dbReference type="Proteomes" id="UP000683925">
    <property type="component" value="Unassembled WGS sequence"/>
</dbReference>
<dbReference type="AlphaFoldDB" id="A0A8S1XJ55"/>
<reference evidence="1" key="1">
    <citation type="submission" date="2021-01" db="EMBL/GenBank/DDBJ databases">
        <authorList>
            <consortium name="Genoscope - CEA"/>
            <person name="William W."/>
        </authorList>
    </citation>
    <scope>NUCLEOTIDE SEQUENCE</scope>
</reference>
<gene>
    <name evidence="1" type="ORF">POCTA_138.1.T1220018</name>
</gene>
<protein>
    <submittedName>
        <fullName evidence="1">Uncharacterized protein</fullName>
    </submittedName>
</protein>
<evidence type="ECO:0000313" key="2">
    <source>
        <dbReference type="Proteomes" id="UP000683925"/>
    </source>
</evidence>
<dbReference type="EMBL" id="CAJJDP010000122">
    <property type="protein sequence ID" value="CAD8200472.1"/>
    <property type="molecule type" value="Genomic_DNA"/>
</dbReference>
<proteinExistence type="predicted"/>
<accession>A0A8S1XJ55</accession>
<organism evidence="1 2">
    <name type="scientific">Paramecium octaurelia</name>
    <dbReference type="NCBI Taxonomy" id="43137"/>
    <lineage>
        <taxon>Eukaryota</taxon>
        <taxon>Sar</taxon>
        <taxon>Alveolata</taxon>
        <taxon>Ciliophora</taxon>
        <taxon>Intramacronucleata</taxon>
        <taxon>Oligohymenophorea</taxon>
        <taxon>Peniculida</taxon>
        <taxon>Parameciidae</taxon>
        <taxon>Paramecium</taxon>
    </lineage>
</organism>
<name>A0A8S1XJ55_PAROT</name>
<keyword evidence="2" id="KW-1185">Reference proteome</keyword>
<sequence length="232" mass="27649">MIVVQFSEQFLEQFSQRDLILNDLKLENDSTPQNLKYGLEILQKVQLGIKLVIEPLASITSVRLECATKLQLEARQTFYRNKLEKNMVYIIMGTLNSIRMFGKFIQYNHRDVDMYKDRVANYQLQCWKELLIIYWKALKADGIQQMSKISLEYGVGDLCHQIKYCDNQYFIEMLKFKYIIFSNIMLDWSTFSQSFSNEEKKNNKIRIKRAQFINIYSSEAYVFTSKESILYY</sequence>
<comment type="caution">
    <text evidence="1">The sequence shown here is derived from an EMBL/GenBank/DDBJ whole genome shotgun (WGS) entry which is preliminary data.</text>
</comment>
<evidence type="ECO:0000313" key="1">
    <source>
        <dbReference type="EMBL" id="CAD8200472.1"/>
    </source>
</evidence>